<proteinExistence type="inferred from homology"/>
<evidence type="ECO:0000256" key="4">
    <source>
        <dbReference type="ARBA" id="ARBA00022823"/>
    </source>
</evidence>
<dbReference type="Pfam" id="PF00198">
    <property type="entry name" value="2-oxoacid_dh"/>
    <property type="match status" value="1"/>
</dbReference>
<dbReference type="PANTHER" id="PTHR43178:SF5">
    <property type="entry name" value="LIPOAMIDE ACYLTRANSFERASE COMPONENT OF BRANCHED-CHAIN ALPHA-KETO ACID DEHYDROGENASE COMPLEX, MITOCHONDRIAL"/>
    <property type="match status" value="1"/>
</dbReference>
<dbReference type="InterPro" id="IPR050743">
    <property type="entry name" value="2-oxoacid_DH_E2_comp"/>
</dbReference>
<dbReference type="OrthoDB" id="9805770at2"/>
<dbReference type="PROSITE" id="PS50968">
    <property type="entry name" value="BIOTINYL_LIPOYL"/>
    <property type="match status" value="1"/>
</dbReference>
<dbReference type="InterPro" id="IPR023213">
    <property type="entry name" value="CAT-like_dom_sf"/>
</dbReference>
<keyword evidence="11" id="KW-1185">Reference proteome</keyword>
<dbReference type="InterPro" id="IPR004167">
    <property type="entry name" value="PSBD"/>
</dbReference>
<evidence type="ECO:0000256" key="6">
    <source>
        <dbReference type="RuleBase" id="RU003423"/>
    </source>
</evidence>
<feature type="region of interest" description="Disordered" evidence="7">
    <location>
        <begin position="136"/>
        <end position="155"/>
    </location>
</feature>
<feature type="compositionally biased region" description="Pro residues" evidence="7">
    <location>
        <begin position="98"/>
        <end position="123"/>
    </location>
</feature>
<evidence type="ECO:0000256" key="3">
    <source>
        <dbReference type="ARBA" id="ARBA00022679"/>
    </source>
</evidence>
<dbReference type="GO" id="GO:0031405">
    <property type="term" value="F:lipoic acid binding"/>
    <property type="evidence" value="ECO:0007669"/>
    <property type="project" value="TreeGrafter"/>
</dbReference>
<evidence type="ECO:0000259" key="8">
    <source>
        <dbReference type="PROSITE" id="PS50968"/>
    </source>
</evidence>
<evidence type="ECO:0000256" key="5">
    <source>
        <dbReference type="ARBA" id="ARBA00023315"/>
    </source>
</evidence>
<dbReference type="InterPro" id="IPR001078">
    <property type="entry name" value="2-oxoacid_DH_actylTfrase"/>
</dbReference>
<accession>A0A238XFU8</accession>
<feature type="domain" description="Lipoyl-binding" evidence="8">
    <location>
        <begin position="6"/>
        <end position="81"/>
    </location>
</feature>
<dbReference type="GO" id="GO:0005737">
    <property type="term" value="C:cytoplasm"/>
    <property type="evidence" value="ECO:0007669"/>
    <property type="project" value="TreeGrafter"/>
</dbReference>
<sequence length="443" mass="46517">MTTQSVETVLMPRLSDSMEEATIVEWLKAPGDRVSRGDDLVEIETDKATMVYEAEVDGVLEEVLVGAGGVAALGAPIARLAVPGTSAAEPDSAAPPRAVLPPTVPRPAVLPPTTPPTAPPPPSAALAAVAKPPTVAVPPAVGDRPHRVSATPAARRAATELGVELDTVPATGPFGRIVRADVTRVGSATKTAPPRRADAQQPARPAEEPIALSPTQKTIARRMSASRTEIPEFTLTAEIDMTSALELRRSLLALRPERPFSVNDLVVKAVAMTLREHPRLNASWGGDHVVRHGRVNIGVAVATDDALLVPTVSDVDTLAVAEIAMHTRAAAERARSRTATLSELAGATFTVTNLGMFGVLNFSAVINPPQVAILAVGTVVRRPMFASDGSVTARDLMQVSLSCDHRAVYGADGARFLDRLRTVLENPLELVVPPAQTDRDGLA</sequence>
<evidence type="ECO:0000313" key="11">
    <source>
        <dbReference type="Proteomes" id="UP000198420"/>
    </source>
</evidence>
<dbReference type="SUPFAM" id="SSF51230">
    <property type="entry name" value="Single hybrid motif"/>
    <property type="match status" value="1"/>
</dbReference>
<dbReference type="EC" id="2.3.1.-" evidence="6"/>
<dbReference type="Gene3D" id="2.40.50.100">
    <property type="match status" value="1"/>
</dbReference>
<dbReference type="EMBL" id="FZNP01000004">
    <property type="protein sequence ID" value="SNR57194.1"/>
    <property type="molecule type" value="Genomic_DNA"/>
</dbReference>
<reference evidence="11" key="1">
    <citation type="submission" date="2017-06" db="EMBL/GenBank/DDBJ databases">
        <authorList>
            <person name="Varghese N."/>
            <person name="Submissions S."/>
        </authorList>
    </citation>
    <scope>NUCLEOTIDE SEQUENCE [LARGE SCALE GENOMIC DNA]</scope>
    <source>
        <strain evidence="11">DSM 44485</strain>
    </source>
</reference>
<feature type="region of interest" description="Disordered" evidence="7">
    <location>
        <begin position="185"/>
        <end position="206"/>
    </location>
</feature>
<keyword evidence="3 6" id="KW-0808">Transferase</keyword>
<evidence type="ECO:0000313" key="10">
    <source>
        <dbReference type="EMBL" id="SNR57194.1"/>
    </source>
</evidence>
<organism evidence="10 11">
    <name type="scientific">Actinomadura mexicana</name>
    <dbReference type="NCBI Taxonomy" id="134959"/>
    <lineage>
        <taxon>Bacteria</taxon>
        <taxon>Bacillati</taxon>
        <taxon>Actinomycetota</taxon>
        <taxon>Actinomycetes</taxon>
        <taxon>Streptosporangiales</taxon>
        <taxon>Thermomonosporaceae</taxon>
        <taxon>Actinomadura</taxon>
    </lineage>
</organism>
<dbReference type="InterPro" id="IPR011053">
    <property type="entry name" value="Single_hybrid_motif"/>
</dbReference>
<feature type="domain" description="Peripheral subunit-binding (PSBD)" evidence="9">
    <location>
        <begin position="149"/>
        <end position="186"/>
    </location>
</feature>
<dbReference type="PANTHER" id="PTHR43178">
    <property type="entry name" value="DIHYDROLIPOAMIDE ACETYLTRANSFERASE COMPONENT OF PYRUVATE DEHYDROGENASE COMPLEX"/>
    <property type="match status" value="1"/>
</dbReference>
<comment type="similarity">
    <text evidence="2 6">Belongs to the 2-oxoacid dehydrogenase family.</text>
</comment>
<dbReference type="RefSeq" id="WP_089311889.1">
    <property type="nucleotide sequence ID" value="NZ_FZNP01000004.1"/>
</dbReference>
<name>A0A238XFU8_9ACTN</name>
<dbReference type="Pfam" id="PF02817">
    <property type="entry name" value="E3_binding"/>
    <property type="match status" value="1"/>
</dbReference>
<dbReference type="AlphaFoldDB" id="A0A238XFU8"/>
<evidence type="ECO:0000259" key="9">
    <source>
        <dbReference type="PROSITE" id="PS51826"/>
    </source>
</evidence>
<keyword evidence="4 6" id="KW-0450">Lipoyl</keyword>
<protein>
    <recommendedName>
        <fullName evidence="6">Dihydrolipoamide acetyltransferase component of pyruvate dehydrogenase complex</fullName>
        <ecNumber evidence="6">2.3.1.-</ecNumber>
    </recommendedName>
</protein>
<dbReference type="CDD" id="cd06849">
    <property type="entry name" value="lipoyl_domain"/>
    <property type="match status" value="1"/>
</dbReference>
<gene>
    <name evidence="10" type="ORF">SAMN06265355_104252</name>
</gene>
<keyword evidence="5 6" id="KW-0012">Acyltransferase</keyword>
<dbReference type="SUPFAM" id="SSF52777">
    <property type="entry name" value="CoA-dependent acyltransferases"/>
    <property type="match status" value="1"/>
</dbReference>
<dbReference type="Gene3D" id="4.10.320.10">
    <property type="entry name" value="E3-binding domain"/>
    <property type="match status" value="1"/>
</dbReference>
<evidence type="ECO:0000256" key="2">
    <source>
        <dbReference type="ARBA" id="ARBA00007317"/>
    </source>
</evidence>
<dbReference type="Gene3D" id="3.30.559.10">
    <property type="entry name" value="Chloramphenicol acetyltransferase-like domain"/>
    <property type="match status" value="1"/>
</dbReference>
<feature type="region of interest" description="Disordered" evidence="7">
    <location>
        <begin position="86"/>
        <end position="127"/>
    </location>
</feature>
<dbReference type="InterPro" id="IPR036625">
    <property type="entry name" value="E3-bd_dom_sf"/>
</dbReference>
<dbReference type="GO" id="GO:0016407">
    <property type="term" value="F:acetyltransferase activity"/>
    <property type="evidence" value="ECO:0007669"/>
    <property type="project" value="TreeGrafter"/>
</dbReference>
<dbReference type="Proteomes" id="UP000198420">
    <property type="component" value="Unassembled WGS sequence"/>
</dbReference>
<dbReference type="SUPFAM" id="SSF47005">
    <property type="entry name" value="Peripheral subunit-binding domain of 2-oxo acid dehydrogenase complex"/>
    <property type="match status" value="1"/>
</dbReference>
<dbReference type="PROSITE" id="PS51826">
    <property type="entry name" value="PSBD"/>
    <property type="match status" value="1"/>
</dbReference>
<dbReference type="InterPro" id="IPR000089">
    <property type="entry name" value="Biotin_lipoyl"/>
</dbReference>
<evidence type="ECO:0000256" key="1">
    <source>
        <dbReference type="ARBA" id="ARBA00001938"/>
    </source>
</evidence>
<dbReference type="Pfam" id="PF00364">
    <property type="entry name" value="Biotin_lipoyl"/>
    <property type="match status" value="1"/>
</dbReference>
<comment type="cofactor">
    <cofactor evidence="1 6">
        <name>(R)-lipoate</name>
        <dbReference type="ChEBI" id="CHEBI:83088"/>
    </cofactor>
</comment>
<evidence type="ECO:0000256" key="7">
    <source>
        <dbReference type="SAM" id="MobiDB-lite"/>
    </source>
</evidence>